<feature type="binding site" evidence="7">
    <location>
        <position position="298"/>
    </location>
    <ligand>
        <name>[4Fe-4S] cluster</name>
        <dbReference type="ChEBI" id="CHEBI:49883"/>
    </ligand>
</feature>
<dbReference type="PROSITE" id="PS00450">
    <property type="entry name" value="ACONITASE_1"/>
    <property type="match status" value="1"/>
</dbReference>
<evidence type="ECO:0000259" key="8">
    <source>
        <dbReference type="Pfam" id="PF00330"/>
    </source>
</evidence>
<sequence>MGQTLAEKIMSRLAGRSVSAGDFVEIQPDWTFSLDDGIGLIDRYLTANGVDRLAAPERIAVFYDHYAPADTPLHAHVQRVGRLLCARFGIERLYDVGEGISHQIAVESGLVRPGQMVTNTDSHTTTTGAVGAVGCGIGAAEMAYLWAHGRLWFRVPESVRISLNGRLAPGAAAKDVVLSILKTVTARGAIYRSVEYHGDGIGQFSLPERMTLCNMGIEMGAKFATVPFDAVTAEHYRNLGIEVGDPPRPDPDARYVEDWAIDLATVEPMVSVPNRVDDVHSIGSLPEVRINQALLGTCTNGRFEDLAVAAGILKGRRIAPGVRMLVTPASKAVYKRALAAGIVETLVEAGCTVTTPGCGACAGIHQGVLAEDEVCISSSSRNFVGRMGNWTARIYLGSPATVAASALAGRITDPRSIPEAVP</sequence>
<organism evidence="9 10">
    <name type="scientific">Azospirillum rugosum</name>
    <dbReference type="NCBI Taxonomy" id="416170"/>
    <lineage>
        <taxon>Bacteria</taxon>
        <taxon>Pseudomonadati</taxon>
        <taxon>Pseudomonadota</taxon>
        <taxon>Alphaproteobacteria</taxon>
        <taxon>Rhodospirillales</taxon>
        <taxon>Azospirillaceae</taxon>
        <taxon>Azospirillum</taxon>
    </lineage>
</organism>
<dbReference type="Pfam" id="PF00330">
    <property type="entry name" value="Aconitase"/>
    <property type="match status" value="2"/>
</dbReference>
<keyword evidence="6 7" id="KW-0456">Lyase</keyword>
<comment type="cofactor">
    <cofactor evidence="7">
        <name>[4Fe-4S] cluster</name>
        <dbReference type="ChEBI" id="CHEBI:49883"/>
    </cofactor>
    <text evidence="7">Binds 1 [4Fe-4S] cluster per subunit.</text>
</comment>
<comment type="function">
    <text evidence="7">Catalyzes the isomerization between 2-isopropylmalate and 3-isopropylmalate, via the formation of 2-isopropylmaleate.</text>
</comment>
<feature type="domain" description="Aconitase/3-isopropylmalate dehydratase large subunit alpha/beta/alpha" evidence="8">
    <location>
        <begin position="286"/>
        <end position="409"/>
    </location>
</feature>
<protein>
    <recommendedName>
        <fullName evidence="7">3-isopropylmalate dehydratase large subunit</fullName>
        <ecNumber evidence="7">4.2.1.33</ecNumber>
    </recommendedName>
    <alternativeName>
        <fullName evidence="7">Alpha-IPM isomerase</fullName>
        <shortName evidence="7">IPMI</shortName>
    </alternativeName>
    <alternativeName>
        <fullName evidence="7">Isopropylmalate isomerase</fullName>
    </alternativeName>
</protein>
<comment type="similarity">
    <text evidence="7">Belongs to the aconitase/IPM isomerase family. LeuC type 2 subfamily.</text>
</comment>
<evidence type="ECO:0000256" key="7">
    <source>
        <dbReference type="HAMAP-Rule" id="MF_01027"/>
    </source>
</evidence>
<dbReference type="InterPro" id="IPR006251">
    <property type="entry name" value="Homoacnase/IPMdehydase_lsu"/>
</dbReference>
<keyword evidence="3 7" id="KW-0479">Metal-binding</keyword>
<dbReference type="InterPro" id="IPR011826">
    <property type="entry name" value="HAcnase/IPMdehydase_lsu_prok"/>
</dbReference>
<dbReference type="InterPro" id="IPR015931">
    <property type="entry name" value="Acnase/IPM_dHydase_lsu_aba_1/3"/>
</dbReference>
<feature type="domain" description="Aconitase/3-isopropylmalate dehydratase large subunit alpha/beta/alpha" evidence="8">
    <location>
        <begin position="84"/>
        <end position="284"/>
    </location>
</feature>
<reference evidence="9 10" key="1">
    <citation type="submission" date="2021-03" db="EMBL/GenBank/DDBJ databases">
        <title>Genomic Encyclopedia of Type Strains, Phase III (KMG-III): the genomes of soil and plant-associated and newly described type strains.</title>
        <authorList>
            <person name="Whitman W."/>
        </authorList>
    </citation>
    <scope>NUCLEOTIDE SEQUENCE [LARGE SCALE GENOMIC DNA]</scope>
    <source>
        <strain evidence="9 10">IMMIB AFH-6</strain>
    </source>
</reference>
<comment type="subunit">
    <text evidence="1 7">Heterodimer of LeuC and LeuD.</text>
</comment>
<dbReference type="NCBIfam" id="TIGR02086">
    <property type="entry name" value="IPMI_arch"/>
    <property type="match status" value="1"/>
</dbReference>
<evidence type="ECO:0000256" key="5">
    <source>
        <dbReference type="ARBA" id="ARBA00023014"/>
    </source>
</evidence>
<dbReference type="Proteomes" id="UP000781958">
    <property type="component" value="Unassembled WGS sequence"/>
</dbReference>
<dbReference type="InterPro" id="IPR036008">
    <property type="entry name" value="Aconitase_4Fe-4S_dom"/>
</dbReference>
<comment type="pathway">
    <text evidence="7">Amino-acid biosynthesis; L-leucine biosynthesis; L-leucine from 3-methyl-2-oxobutanoate: step 2/4.</text>
</comment>
<dbReference type="PANTHER" id="PTHR43822:SF21">
    <property type="entry name" value="3-ISOPROPYLMALATE DEHYDRATASE LARGE SUBUNIT 1"/>
    <property type="match status" value="1"/>
</dbReference>
<keyword evidence="7" id="KW-0432">Leucine biosynthesis</keyword>
<comment type="catalytic activity">
    <reaction evidence="7">
        <text>(2R,3S)-3-isopropylmalate = (2S)-2-isopropylmalate</text>
        <dbReference type="Rhea" id="RHEA:32287"/>
        <dbReference type="ChEBI" id="CHEBI:1178"/>
        <dbReference type="ChEBI" id="CHEBI:35121"/>
        <dbReference type="EC" id="4.2.1.33"/>
    </reaction>
</comment>
<dbReference type="Gene3D" id="3.30.499.10">
    <property type="entry name" value="Aconitase, domain 3"/>
    <property type="match status" value="2"/>
</dbReference>
<evidence type="ECO:0000256" key="2">
    <source>
        <dbReference type="ARBA" id="ARBA00022485"/>
    </source>
</evidence>
<dbReference type="EMBL" id="JAGINP010000012">
    <property type="protein sequence ID" value="MBP2293650.1"/>
    <property type="molecule type" value="Genomic_DNA"/>
</dbReference>
<dbReference type="PANTHER" id="PTHR43822">
    <property type="entry name" value="HOMOACONITASE, MITOCHONDRIAL-RELATED"/>
    <property type="match status" value="1"/>
</dbReference>
<evidence type="ECO:0000256" key="6">
    <source>
        <dbReference type="ARBA" id="ARBA00023239"/>
    </source>
</evidence>
<feature type="binding site" evidence="7">
    <location>
        <position position="358"/>
    </location>
    <ligand>
        <name>[4Fe-4S] cluster</name>
        <dbReference type="ChEBI" id="CHEBI:49883"/>
    </ligand>
</feature>
<evidence type="ECO:0000313" key="9">
    <source>
        <dbReference type="EMBL" id="MBP2293650.1"/>
    </source>
</evidence>
<name>A0ABS4SQI4_9PROT</name>
<keyword evidence="4 7" id="KW-0408">Iron</keyword>
<proteinExistence type="inferred from homology"/>
<dbReference type="NCBIfam" id="TIGR01343">
    <property type="entry name" value="hacA_fam"/>
    <property type="match status" value="1"/>
</dbReference>
<evidence type="ECO:0000256" key="3">
    <source>
        <dbReference type="ARBA" id="ARBA00022723"/>
    </source>
</evidence>
<keyword evidence="7" id="KW-0100">Branched-chain amino acid biosynthesis</keyword>
<dbReference type="NCBIfam" id="NF001614">
    <property type="entry name" value="PRK00402.1"/>
    <property type="match status" value="1"/>
</dbReference>
<dbReference type="SUPFAM" id="SSF53732">
    <property type="entry name" value="Aconitase iron-sulfur domain"/>
    <property type="match status" value="1"/>
</dbReference>
<dbReference type="RefSeq" id="WP_209767581.1">
    <property type="nucleotide sequence ID" value="NZ_JAGINP010000012.1"/>
</dbReference>
<keyword evidence="7" id="KW-0028">Amino-acid biosynthesis</keyword>
<keyword evidence="2 7" id="KW-0004">4Fe-4S</keyword>
<dbReference type="HAMAP" id="MF_01027">
    <property type="entry name" value="LeuC_type2"/>
    <property type="match status" value="1"/>
</dbReference>
<dbReference type="EC" id="4.2.1.33" evidence="7"/>
<keyword evidence="10" id="KW-1185">Reference proteome</keyword>
<dbReference type="InterPro" id="IPR018136">
    <property type="entry name" value="Aconitase_4Fe-4S_BS"/>
</dbReference>
<keyword evidence="5 7" id="KW-0411">Iron-sulfur</keyword>
<dbReference type="InterPro" id="IPR050067">
    <property type="entry name" value="IPM_dehydratase_rel_enz"/>
</dbReference>
<comment type="caution">
    <text evidence="9">The sequence shown here is derived from an EMBL/GenBank/DDBJ whole genome shotgun (WGS) entry which is preliminary data.</text>
</comment>
<evidence type="ECO:0000256" key="1">
    <source>
        <dbReference type="ARBA" id="ARBA00011271"/>
    </source>
</evidence>
<gene>
    <name evidence="7" type="primary">leuC</name>
    <name evidence="9" type="ORF">J2851_003434</name>
</gene>
<accession>A0ABS4SQI4</accession>
<dbReference type="InterPro" id="IPR001030">
    <property type="entry name" value="Acoase/IPM_deHydtase_lsu_aba"/>
</dbReference>
<dbReference type="PRINTS" id="PR00415">
    <property type="entry name" value="ACONITASE"/>
</dbReference>
<evidence type="ECO:0000256" key="4">
    <source>
        <dbReference type="ARBA" id="ARBA00023004"/>
    </source>
</evidence>
<evidence type="ECO:0000313" key="10">
    <source>
        <dbReference type="Proteomes" id="UP000781958"/>
    </source>
</evidence>
<feature type="binding site" evidence="7">
    <location>
        <position position="361"/>
    </location>
    <ligand>
        <name>[4Fe-4S] cluster</name>
        <dbReference type="ChEBI" id="CHEBI:49883"/>
    </ligand>
</feature>